<protein>
    <submittedName>
        <fullName evidence="1">Uncharacterized protein</fullName>
    </submittedName>
</protein>
<evidence type="ECO:0000313" key="1">
    <source>
        <dbReference type="EMBL" id="SVD48008.1"/>
    </source>
</evidence>
<dbReference type="EMBL" id="UINC01153338">
    <property type="protein sequence ID" value="SVD48008.1"/>
    <property type="molecule type" value="Genomic_DNA"/>
</dbReference>
<organism evidence="1">
    <name type="scientific">marine metagenome</name>
    <dbReference type="NCBI Taxonomy" id="408172"/>
    <lineage>
        <taxon>unclassified sequences</taxon>
        <taxon>metagenomes</taxon>
        <taxon>ecological metagenomes</taxon>
    </lineage>
</organism>
<gene>
    <name evidence="1" type="ORF">METZ01_LOCUS400862</name>
</gene>
<reference evidence="1" key="1">
    <citation type="submission" date="2018-05" db="EMBL/GenBank/DDBJ databases">
        <authorList>
            <person name="Lanie J.A."/>
            <person name="Ng W.-L."/>
            <person name="Kazmierczak K.M."/>
            <person name="Andrzejewski T.M."/>
            <person name="Davidsen T.M."/>
            <person name="Wayne K.J."/>
            <person name="Tettelin H."/>
            <person name="Glass J.I."/>
            <person name="Rusch D."/>
            <person name="Podicherti R."/>
            <person name="Tsui H.-C.T."/>
            <person name="Winkler M.E."/>
        </authorList>
    </citation>
    <scope>NUCLEOTIDE SEQUENCE</scope>
</reference>
<sequence length="132" mass="14526">MARKSRGVPGKTSFFSEEPNYDPNMLTPVLKEIMSELTKCSDAPEAFFLPSILTYWAGVIGNKVALGDLRPNIWTAIFAGSSIMRKSTAIKLTGTPYRNIQQTLENGQKIILPSDFSDAGFFEMMQNNALAG</sequence>
<name>A0A382VQ48_9ZZZZ</name>
<dbReference type="AlphaFoldDB" id="A0A382VQ48"/>
<feature type="non-terminal residue" evidence="1">
    <location>
        <position position="132"/>
    </location>
</feature>
<accession>A0A382VQ48</accession>
<proteinExistence type="predicted"/>